<dbReference type="NCBIfam" id="TIGR02481">
    <property type="entry name" value="hemeryth_dom"/>
    <property type="match status" value="1"/>
</dbReference>
<dbReference type="PANTHER" id="PTHR37164">
    <property type="entry name" value="BACTERIOHEMERYTHRIN"/>
    <property type="match status" value="1"/>
</dbReference>
<comment type="caution">
    <text evidence="6">The sequence shown here is derived from an EMBL/GenBank/DDBJ whole genome shotgun (WGS) entry which is preliminary data.</text>
</comment>
<name>A0A369WXF8_9GAMM</name>
<dbReference type="GO" id="GO:0046872">
    <property type="term" value="F:metal ion binding"/>
    <property type="evidence" value="ECO:0007669"/>
    <property type="project" value="UniProtKB-KW"/>
</dbReference>
<dbReference type="NCBIfam" id="NF033749">
    <property type="entry name" value="bact_hemeryth"/>
    <property type="match status" value="1"/>
</dbReference>
<evidence type="ECO:0000256" key="3">
    <source>
        <dbReference type="ARBA" id="ARBA00022723"/>
    </source>
</evidence>
<dbReference type="EMBL" id="QQOH01000001">
    <property type="protein sequence ID" value="RDE25216.1"/>
    <property type="molecule type" value="Genomic_DNA"/>
</dbReference>
<evidence type="ECO:0000313" key="7">
    <source>
        <dbReference type="Proteomes" id="UP000253769"/>
    </source>
</evidence>
<dbReference type="AlphaFoldDB" id="A0A369WXF8"/>
<evidence type="ECO:0000256" key="2">
    <source>
        <dbReference type="ARBA" id="ARBA00022621"/>
    </source>
</evidence>
<dbReference type="SUPFAM" id="SSF47188">
    <property type="entry name" value="Hemerythrin-like"/>
    <property type="match status" value="1"/>
</dbReference>
<dbReference type="InterPro" id="IPR035938">
    <property type="entry name" value="Hemerythrin-like_sf"/>
</dbReference>
<dbReference type="Gene3D" id="1.20.120.50">
    <property type="entry name" value="Hemerythrin-like"/>
    <property type="match status" value="1"/>
</dbReference>
<evidence type="ECO:0000256" key="1">
    <source>
        <dbReference type="ARBA" id="ARBA00010587"/>
    </source>
</evidence>
<gene>
    <name evidence="6" type="ORF">DV711_06585</name>
</gene>
<organism evidence="6 7">
    <name type="scientific">Motiliproteus coralliicola</name>
    <dbReference type="NCBI Taxonomy" id="2283196"/>
    <lineage>
        <taxon>Bacteria</taxon>
        <taxon>Pseudomonadati</taxon>
        <taxon>Pseudomonadota</taxon>
        <taxon>Gammaproteobacteria</taxon>
        <taxon>Oceanospirillales</taxon>
        <taxon>Oceanospirillaceae</taxon>
        <taxon>Motiliproteus</taxon>
    </lineage>
</organism>
<reference evidence="6 7" key="1">
    <citation type="submission" date="2018-07" db="EMBL/GenBank/DDBJ databases">
        <title>Motiliproteus coralliicola sp. nov., a bacterium isolated from Coral.</title>
        <authorList>
            <person name="Wang G."/>
        </authorList>
    </citation>
    <scope>NUCLEOTIDE SEQUENCE [LARGE SCALE GENOMIC DNA]</scope>
    <source>
        <strain evidence="6 7">C34</strain>
    </source>
</reference>
<comment type="similarity">
    <text evidence="1">Belongs to the hemerythrin family.</text>
</comment>
<dbReference type="InterPro" id="IPR016131">
    <property type="entry name" value="Haemerythrin_Fe_BS"/>
</dbReference>
<sequence>MIIEWSDELSIGIPEIDVEHKFLVALVNGLHSKILANDSQQSLAETFSHLIRYTEKHFHNEEAVMRAIGFPLLQRHQDQHLDLADHATELSRMYLSGAKSIDLELLEFLKDWIAHHILIEDSKIADYLDGRDLPENWGYTAAFSSESDSCFKICSFCGKTWRNLDEFVADGDKQLLDCMIDQKNHYFNLFLFNCCCGTTLAIPLFDFVKLNPDEFYLEENKGKPNKPGYCLSPEDPCLAKCACHYTSQLLDQLKLPKSD</sequence>
<keyword evidence="7" id="KW-1185">Reference proteome</keyword>
<dbReference type="CDD" id="cd12107">
    <property type="entry name" value="Hemerythrin"/>
    <property type="match status" value="1"/>
</dbReference>
<dbReference type="InterPro" id="IPR012312">
    <property type="entry name" value="Hemerythrin-like"/>
</dbReference>
<evidence type="ECO:0000313" key="6">
    <source>
        <dbReference type="EMBL" id="RDE25216.1"/>
    </source>
</evidence>
<dbReference type="Pfam" id="PF01814">
    <property type="entry name" value="Hemerythrin"/>
    <property type="match status" value="1"/>
</dbReference>
<dbReference type="InterPro" id="IPR050669">
    <property type="entry name" value="Hemerythrin"/>
</dbReference>
<keyword evidence="3" id="KW-0479">Metal-binding</keyword>
<proteinExistence type="inferred from homology"/>
<evidence type="ECO:0000259" key="5">
    <source>
        <dbReference type="Pfam" id="PF01814"/>
    </source>
</evidence>
<keyword evidence="4" id="KW-0408">Iron</keyword>
<evidence type="ECO:0000256" key="4">
    <source>
        <dbReference type="ARBA" id="ARBA00023004"/>
    </source>
</evidence>
<keyword evidence="2" id="KW-0561">Oxygen transport</keyword>
<keyword evidence="2" id="KW-0813">Transport</keyword>
<dbReference type="InterPro" id="IPR012827">
    <property type="entry name" value="Hemerythrin_metal-bd"/>
</dbReference>
<dbReference type="OrthoDB" id="5296936at2"/>
<dbReference type="Proteomes" id="UP000253769">
    <property type="component" value="Unassembled WGS sequence"/>
</dbReference>
<dbReference type="PANTHER" id="PTHR37164:SF1">
    <property type="entry name" value="BACTERIOHEMERYTHRIN"/>
    <property type="match status" value="1"/>
</dbReference>
<accession>A0A369WXF8</accession>
<feature type="domain" description="Hemerythrin-like" evidence="5">
    <location>
        <begin position="13"/>
        <end position="126"/>
    </location>
</feature>
<protein>
    <recommendedName>
        <fullName evidence="5">Hemerythrin-like domain-containing protein</fullName>
    </recommendedName>
</protein>
<dbReference type="PROSITE" id="PS00550">
    <property type="entry name" value="HEMERYTHRINS"/>
    <property type="match status" value="1"/>
</dbReference>
<dbReference type="RefSeq" id="WP_114694813.1">
    <property type="nucleotide sequence ID" value="NZ_QQOH01000001.1"/>
</dbReference>
<dbReference type="GO" id="GO:0005344">
    <property type="term" value="F:oxygen carrier activity"/>
    <property type="evidence" value="ECO:0007669"/>
    <property type="project" value="UniProtKB-KW"/>
</dbReference>